<dbReference type="AlphaFoldDB" id="A0A1M6P0E0"/>
<protein>
    <recommendedName>
        <fullName evidence="3">Esterase</fullName>
    </recommendedName>
</protein>
<evidence type="ECO:0008006" key="3">
    <source>
        <dbReference type="Google" id="ProtNLM"/>
    </source>
</evidence>
<dbReference type="Proteomes" id="UP000184543">
    <property type="component" value="Unassembled WGS sequence"/>
</dbReference>
<dbReference type="InterPro" id="IPR000801">
    <property type="entry name" value="Esterase-like"/>
</dbReference>
<dbReference type="STRING" id="192903.SAMN04488513_11711"/>
<evidence type="ECO:0000313" key="2">
    <source>
        <dbReference type="Proteomes" id="UP000184543"/>
    </source>
</evidence>
<dbReference type="EMBL" id="FQYU01000017">
    <property type="protein sequence ID" value="SHK01363.1"/>
    <property type="molecule type" value="Genomic_DNA"/>
</dbReference>
<dbReference type="Gene3D" id="3.40.50.1820">
    <property type="entry name" value="alpha/beta hydrolase"/>
    <property type="match status" value="1"/>
</dbReference>
<dbReference type="PANTHER" id="PTHR48098:SF6">
    <property type="entry name" value="FERRI-BACILLIBACTIN ESTERASE BESA"/>
    <property type="match status" value="1"/>
</dbReference>
<name>A0A1M6P0E0_9FLAO</name>
<accession>A0A1M6P0E0</accession>
<dbReference type="OrthoDB" id="9784036at2"/>
<dbReference type="SUPFAM" id="SSF53474">
    <property type="entry name" value="alpha/beta-Hydrolases"/>
    <property type="match status" value="1"/>
</dbReference>
<reference evidence="2" key="1">
    <citation type="submission" date="2016-11" db="EMBL/GenBank/DDBJ databases">
        <authorList>
            <person name="Varghese N."/>
            <person name="Submissions S."/>
        </authorList>
    </citation>
    <scope>NUCLEOTIDE SEQUENCE [LARGE SCALE GENOMIC DNA]</scope>
    <source>
        <strain evidence="2">DSM 19858</strain>
    </source>
</reference>
<proteinExistence type="predicted"/>
<dbReference type="Pfam" id="PF00756">
    <property type="entry name" value="Esterase"/>
    <property type="match status" value="1"/>
</dbReference>
<organism evidence="1 2">
    <name type="scientific">Pseudozobellia thermophila</name>
    <dbReference type="NCBI Taxonomy" id="192903"/>
    <lineage>
        <taxon>Bacteria</taxon>
        <taxon>Pseudomonadati</taxon>
        <taxon>Bacteroidota</taxon>
        <taxon>Flavobacteriia</taxon>
        <taxon>Flavobacteriales</taxon>
        <taxon>Flavobacteriaceae</taxon>
        <taxon>Pseudozobellia</taxon>
    </lineage>
</organism>
<evidence type="ECO:0000313" key="1">
    <source>
        <dbReference type="EMBL" id="SHK01363.1"/>
    </source>
</evidence>
<gene>
    <name evidence="1" type="ORF">SAMN04488513_11711</name>
</gene>
<dbReference type="InterPro" id="IPR050583">
    <property type="entry name" value="Mycobacterial_A85_antigen"/>
</dbReference>
<keyword evidence="2" id="KW-1185">Reference proteome</keyword>
<dbReference type="InterPro" id="IPR029058">
    <property type="entry name" value="AB_hydrolase_fold"/>
</dbReference>
<dbReference type="RefSeq" id="WP_072995783.1">
    <property type="nucleotide sequence ID" value="NZ_FQYU01000017.1"/>
</dbReference>
<sequence>MKNLFLIGILLFSITLFGQEELDPDKYYAESKTIFLESKIYGKQREVQIFVPDEYVWEKNKKFKVLYLFDAQNTRIFNYISGNVQLLSMDTIEPVIIVGVVTEDRWDEFLPLNNHEATLERYEPPMGHADKLIEHIETEIEPYLKENYRVQDYRLAIGHSLGATFVTYASMKTDNLFDYNILLSPNYNYDKKQFVDRFKEFVKTDLPKKKEFYFANGFGDDYEKEFDEPLQEIIKVLESSDNEKISWNYKKLDIDNHGLIWLGVYNGLLNWKK</sequence>
<dbReference type="PANTHER" id="PTHR48098">
    <property type="entry name" value="ENTEROCHELIN ESTERASE-RELATED"/>
    <property type="match status" value="1"/>
</dbReference>